<dbReference type="InterPro" id="IPR032710">
    <property type="entry name" value="NTF2-like_dom_sf"/>
</dbReference>
<dbReference type="Gene3D" id="3.10.450.50">
    <property type="match status" value="1"/>
</dbReference>
<evidence type="ECO:0000313" key="2">
    <source>
        <dbReference type="Proteomes" id="UP000670776"/>
    </source>
</evidence>
<protein>
    <submittedName>
        <fullName evidence="1">Nuclear transport factor 2 family protein</fullName>
    </submittedName>
</protein>
<name>A0ABS4BUI0_9FLAO</name>
<organism evidence="1 2">
    <name type="scientific">Mariniflexile gromovii</name>
    <dbReference type="NCBI Taxonomy" id="362523"/>
    <lineage>
        <taxon>Bacteria</taxon>
        <taxon>Pseudomonadati</taxon>
        <taxon>Bacteroidota</taxon>
        <taxon>Flavobacteriia</taxon>
        <taxon>Flavobacteriales</taxon>
        <taxon>Flavobacteriaceae</taxon>
        <taxon>Mariniflexile</taxon>
    </lineage>
</organism>
<accession>A0ABS4BUI0</accession>
<proteinExistence type="predicted"/>
<comment type="caution">
    <text evidence="1">The sequence shown here is derived from an EMBL/GenBank/DDBJ whole genome shotgun (WGS) entry which is preliminary data.</text>
</comment>
<dbReference type="RefSeq" id="WP_209655143.1">
    <property type="nucleotide sequence ID" value="NZ_JAGJCB010000009.1"/>
</dbReference>
<evidence type="ECO:0000313" key="1">
    <source>
        <dbReference type="EMBL" id="MBP0904246.1"/>
    </source>
</evidence>
<dbReference type="EMBL" id="JAGJCB010000009">
    <property type="protein sequence ID" value="MBP0904246.1"/>
    <property type="molecule type" value="Genomic_DNA"/>
</dbReference>
<keyword evidence="2" id="KW-1185">Reference proteome</keyword>
<dbReference type="SUPFAM" id="SSF54427">
    <property type="entry name" value="NTF2-like"/>
    <property type="match status" value="1"/>
</dbReference>
<reference evidence="1 2" key="1">
    <citation type="submission" date="2021-04" db="EMBL/GenBank/DDBJ databases">
        <title>Mariniflexile gromovii gen. nov., sp. nov., a gliding bacterium isolated from the sea urchin Strongylocentrotus intermedius.</title>
        <authorList>
            <person name="Ko S."/>
            <person name="Le V."/>
            <person name="Ahn C.-Y."/>
            <person name="Oh H.-M."/>
        </authorList>
    </citation>
    <scope>NUCLEOTIDE SEQUENCE [LARGE SCALE GENOMIC DNA]</scope>
    <source>
        <strain evidence="1 2">KCTC 12570</strain>
    </source>
</reference>
<dbReference type="Proteomes" id="UP000670776">
    <property type="component" value="Unassembled WGS sequence"/>
</dbReference>
<gene>
    <name evidence="1" type="ORF">J8H85_10435</name>
</gene>
<sequence length="125" mass="14222">MTKINIQADCNNAPKKEFLKNFNIAFATADTDFLLNHVDEDIQWTIYGDKKIEGKAHFEKAVLEMKNYVADEMGIFTIITHGAEAAVNGSMKMKDKSYAFCDIYQFKSAGSKIITKMYSYVIKEN</sequence>